<feature type="domain" description="DUF11" evidence="2">
    <location>
        <begin position="620"/>
        <end position="720"/>
    </location>
</feature>
<sequence>LNGCSVNTPVSYSCNCASVAAPVSGGDKSICQGEALPALNVTVGTGLTANWYATATGTNALASGTLTYQPVTSGTYYVEAVDANSGCRSATRTAVTLTVKALPTLTIGTIACAADVRTYAVSFSSNGVVTASKGTVSGNTVSGIPAGETVILTTTLNGCSVNTPVSYSCNCASVAAPVSGGDKSICQGEALPMLSVSVTTGLTANWYATATGTNALASGTLTYQPVTSGTYYVEAVDANSGCRSATRTAVTLTVKALPTLTIGTIACAADVRTYAVNFSSNGVVTASKGTVSGNTVSGIPAGETVILTATLNGCTTSTAPVSQTCQVFDLSLVKSLAVGQPSVVPVNSNVVFVIAVTNEGTIPATGIVVKDQLPTGLTLADANWTPVAGGTIQRSIATTLLPGATTTVTLTVTVGASVTGTLTNLAQISDARDDRGNPVPDRDSAPGNGFSNGEDDADDESIRVTPVSDNFGVRSTTICSGSTATLVASGCTGQVSWNTGATGTTLITPVLTGTTSYTATCTTTGSSVTAVGTVTVVPVSPVTITASSLTVTAGTSVTLTATGCTSGTLNWSAGGQTSSMIIVQPTQATTVYSVSCTTASGCTSQGSITIYRGDVLQPRLVLEKLVDRSRAQIGELLTYKLIIRNTGLGIANDVVVLDSLDSGLQYIAGSAQASLGSFAPASFGGRWTIPQLTAGSSATLTLSARVMTSGVLYNVAIIPGDTNRVCTSIPMEICPGEQIMATAPGGRTDLKWYRNGVQVGNGAQLVITEPGMYTVQTTAGTCPNNQCCPLEVIASTNCCPVKICVPFVIKQTKRGPRIGDR</sequence>
<organism evidence="4 5">
    <name type="scientific">Spirosoma utsteinense</name>
    <dbReference type="NCBI Taxonomy" id="2585773"/>
    <lineage>
        <taxon>Bacteria</taxon>
        <taxon>Pseudomonadati</taxon>
        <taxon>Bacteroidota</taxon>
        <taxon>Cytophagia</taxon>
        <taxon>Cytophagales</taxon>
        <taxon>Cytophagaceae</taxon>
        <taxon>Spirosoma</taxon>
    </lineage>
</organism>
<dbReference type="PANTHER" id="PTHR34819:SF3">
    <property type="entry name" value="CELL SURFACE PROTEIN"/>
    <property type="match status" value="1"/>
</dbReference>
<feature type="region of interest" description="Disordered" evidence="1">
    <location>
        <begin position="429"/>
        <end position="460"/>
    </location>
</feature>
<protein>
    <submittedName>
        <fullName evidence="4">Repeat protein (TIGR01451 family)</fullName>
    </submittedName>
</protein>
<feature type="compositionally biased region" description="Basic and acidic residues" evidence="1">
    <location>
        <begin position="430"/>
        <end position="444"/>
    </location>
</feature>
<dbReference type="EMBL" id="VFIA01000042">
    <property type="protein sequence ID" value="MBC3794326.1"/>
    <property type="molecule type" value="Genomic_DNA"/>
</dbReference>
<comment type="caution">
    <text evidence="4">The sequence shown here is derived from an EMBL/GenBank/DDBJ whole genome shotgun (WGS) entry which is preliminary data.</text>
</comment>
<dbReference type="Pfam" id="PF01345">
    <property type="entry name" value="DUF11"/>
    <property type="match status" value="2"/>
</dbReference>
<accession>A0ABR6WCN1</accession>
<dbReference type="PANTHER" id="PTHR34819">
    <property type="entry name" value="LARGE CYSTEINE-RICH PERIPLASMIC PROTEIN OMCB"/>
    <property type="match status" value="1"/>
</dbReference>
<feature type="domain" description="DUF11" evidence="2">
    <location>
        <begin position="329"/>
        <end position="434"/>
    </location>
</feature>
<evidence type="ECO:0000313" key="4">
    <source>
        <dbReference type="EMBL" id="MBC3794326.1"/>
    </source>
</evidence>
<dbReference type="InterPro" id="IPR047589">
    <property type="entry name" value="DUF11_rpt"/>
</dbReference>
<dbReference type="InterPro" id="IPR013783">
    <property type="entry name" value="Ig-like_fold"/>
</dbReference>
<gene>
    <name evidence="4" type="ORF">FH603_4853</name>
</gene>
<dbReference type="InterPro" id="IPR051172">
    <property type="entry name" value="Chlamydia_OmcB"/>
</dbReference>
<dbReference type="InterPro" id="IPR044023">
    <property type="entry name" value="Ig_7"/>
</dbReference>
<dbReference type="RefSeq" id="WP_186740727.1">
    <property type="nucleotide sequence ID" value="NZ_VFIA01000042.1"/>
</dbReference>
<evidence type="ECO:0000259" key="3">
    <source>
        <dbReference type="Pfam" id="PF19081"/>
    </source>
</evidence>
<evidence type="ECO:0000256" key="1">
    <source>
        <dbReference type="SAM" id="MobiDB-lite"/>
    </source>
</evidence>
<dbReference type="InterPro" id="IPR001434">
    <property type="entry name" value="OmcB-like_DUF11"/>
</dbReference>
<feature type="non-terminal residue" evidence="4">
    <location>
        <position position="1"/>
    </location>
</feature>
<feature type="domain" description="Ig-like" evidence="3">
    <location>
        <begin position="176"/>
        <end position="255"/>
    </location>
</feature>
<reference evidence="4 5" key="1">
    <citation type="submission" date="2019-06" db="EMBL/GenBank/DDBJ databases">
        <title>Spirosoma utsteinense sp. nov. isolated from Antarctic ice-free soils.</title>
        <authorList>
            <person name="Tahon G."/>
        </authorList>
    </citation>
    <scope>NUCLEOTIDE SEQUENCE [LARGE SCALE GENOMIC DNA]</scope>
    <source>
        <strain evidence="4 5">LMG 31447</strain>
    </source>
</reference>
<feature type="domain" description="Ig-like" evidence="3">
    <location>
        <begin position="21"/>
        <end position="100"/>
    </location>
</feature>
<dbReference type="Pfam" id="PF19081">
    <property type="entry name" value="Ig_7"/>
    <property type="match status" value="2"/>
</dbReference>
<dbReference type="Gene3D" id="2.60.40.10">
    <property type="entry name" value="Immunoglobulins"/>
    <property type="match status" value="1"/>
</dbReference>
<evidence type="ECO:0000313" key="5">
    <source>
        <dbReference type="Proteomes" id="UP000700732"/>
    </source>
</evidence>
<name>A0ABR6WCN1_9BACT</name>
<keyword evidence="5" id="KW-1185">Reference proteome</keyword>
<proteinExistence type="predicted"/>
<dbReference type="Proteomes" id="UP000700732">
    <property type="component" value="Unassembled WGS sequence"/>
</dbReference>
<evidence type="ECO:0000259" key="2">
    <source>
        <dbReference type="Pfam" id="PF01345"/>
    </source>
</evidence>
<dbReference type="NCBIfam" id="TIGR01451">
    <property type="entry name" value="B_ant_repeat"/>
    <property type="match status" value="2"/>
</dbReference>